<dbReference type="Proteomes" id="UP000784294">
    <property type="component" value="Unassembled WGS sequence"/>
</dbReference>
<proteinExistence type="predicted"/>
<comment type="caution">
    <text evidence="2">The sequence shown here is derived from an EMBL/GenBank/DDBJ whole genome shotgun (WGS) entry which is preliminary data.</text>
</comment>
<keyword evidence="3" id="KW-1185">Reference proteome</keyword>
<protein>
    <submittedName>
        <fullName evidence="2">Uncharacterized protein</fullName>
    </submittedName>
</protein>
<accession>A0A448XFT9</accession>
<feature type="region of interest" description="Disordered" evidence="1">
    <location>
        <begin position="54"/>
        <end position="73"/>
    </location>
</feature>
<evidence type="ECO:0000256" key="1">
    <source>
        <dbReference type="SAM" id="MobiDB-lite"/>
    </source>
</evidence>
<evidence type="ECO:0000313" key="2">
    <source>
        <dbReference type="EMBL" id="VEL35459.1"/>
    </source>
</evidence>
<gene>
    <name evidence="2" type="ORF">PXEA_LOCUS28899</name>
</gene>
<name>A0A448XFT9_9PLAT</name>
<evidence type="ECO:0000313" key="3">
    <source>
        <dbReference type="Proteomes" id="UP000784294"/>
    </source>
</evidence>
<sequence length="155" mass="17118">MRIKHADEFGWCCQSADLEADSTPFLEVTVGPSESVPTRLSLVGLAGAGESVRGRVDLKPAESRQSDGGQMEETMCSLEIRRREALHAEDSQTAPDGRLCGQFVVVMVAEPVLDDRSARRRGDLCSGRLGKRRNWGLYRGAKDRTRFVADRQVNP</sequence>
<feature type="compositionally biased region" description="Basic and acidic residues" evidence="1">
    <location>
        <begin position="54"/>
        <end position="65"/>
    </location>
</feature>
<dbReference type="EMBL" id="CAAALY010249882">
    <property type="protein sequence ID" value="VEL35459.1"/>
    <property type="molecule type" value="Genomic_DNA"/>
</dbReference>
<organism evidence="2 3">
    <name type="scientific">Protopolystoma xenopodis</name>
    <dbReference type="NCBI Taxonomy" id="117903"/>
    <lineage>
        <taxon>Eukaryota</taxon>
        <taxon>Metazoa</taxon>
        <taxon>Spiralia</taxon>
        <taxon>Lophotrochozoa</taxon>
        <taxon>Platyhelminthes</taxon>
        <taxon>Monogenea</taxon>
        <taxon>Polyopisthocotylea</taxon>
        <taxon>Polystomatidea</taxon>
        <taxon>Polystomatidae</taxon>
        <taxon>Protopolystoma</taxon>
    </lineage>
</organism>
<reference evidence="2" key="1">
    <citation type="submission" date="2018-11" db="EMBL/GenBank/DDBJ databases">
        <authorList>
            <consortium name="Pathogen Informatics"/>
        </authorList>
    </citation>
    <scope>NUCLEOTIDE SEQUENCE</scope>
</reference>
<dbReference type="AlphaFoldDB" id="A0A448XFT9"/>